<sequence>MLQKKYHQKWKQEKEINSYVQYRAISNAFRKDGEPYNELWEGQDQEVNEKYLEEIEDERKELFGDEWALLFSEGRE</sequence>
<organism evidence="1 2">
    <name type="scientific">Enterococcus casseliflavus</name>
    <name type="common">Enterococcus flavescens</name>
    <dbReference type="NCBI Taxonomy" id="37734"/>
    <lineage>
        <taxon>Bacteria</taxon>
        <taxon>Bacillati</taxon>
        <taxon>Bacillota</taxon>
        <taxon>Bacilli</taxon>
        <taxon>Lactobacillales</taxon>
        <taxon>Enterococcaceae</taxon>
        <taxon>Enterococcus</taxon>
    </lineage>
</organism>
<dbReference type="AlphaFoldDB" id="A0A415ENJ0"/>
<gene>
    <name evidence="1" type="ORF">DW084_16330</name>
</gene>
<reference evidence="1 2" key="1">
    <citation type="submission" date="2018-08" db="EMBL/GenBank/DDBJ databases">
        <title>A genome reference for cultivated species of the human gut microbiota.</title>
        <authorList>
            <person name="Zou Y."/>
            <person name="Xue W."/>
            <person name="Luo G."/>
        </authorList>
    </citation>
    <scope>NUCLEOTIDE SEQUENCE [LARGE SCALE GENOMIC DNA]</scope>
    <source>
        <strain evidence="1 2">AF48-16</strain>
    </source>
</reference>
<dbReference type="Proteomes" id="UP000286288">
    <property type="component" value="Unassembled WGS sequence"/>
</dbReference>
<comment type="caution">
    <text evidence="1">The sequence shown here is derived from an EMBL/GenBank/DDBJ whole genome shotgun (WGS) entry which is preliminary data.</text>
</comment>
<accession>A0A415ENJ0</accession>
<name>A0A415ENJ0_ENTCA</name>
<dbReference type="EMBL" id="QRMZ01000029">
    <property type="protein sequence ID" value="RHK04267.1"/>
    <property type="molecule type" value="Genomic_DNA"/>
</dbReference>
<evidence type="ECO:0000313" key="1">
    <source>
        <dbReference type="EMBL" id="RHK04267.1"/>
    </source>
</evidence>
<proteinExistence type="predicted"/>
<protein>
    <submittedName>
        <fullName evidence="1">Uncharacterized protein</fullName>
    </submittedName>
</protein>
<evidence type="ECO:0000313" key="2">
    <source>
        <dbReference type="Proteomes" id="UP000286288"/>
    </source>
</evidence>